<gene>
    <name evidence="1" type="ORF">KC980_01565</name>
</gene>
<evidence type="ECO:0000313" key="1">
    <source>
        <dbReference type="EMBL" id="MCA9308175.1"/>
    </source>
</evidence>
<dbReference type="AlphaFoldDB" id="A0A955ECG3"/>
<dbReference type="EMBL" id="JAGQNX010000044">
    <property type="protein sequence ID" value="MCA9308175.1"/>
    <property type="molecule type" value="Genomic_DNA"/>
</dbReference>
<evidence type="ECO:0008006" key="3">
    <source>
        <dbReference type="Google" id="ProtNLM"/>
    </source>
</evidence>
<name>A0A955ECG3_UNCKA</name>
<reference evidence="1" key="1">
    <citation type="submission" date="2020-04" db="EMBL/GenBank/DDBJ databases">
        <authorList>
            <person name="Zhang T."/>
        </authorList>
    </citation>
    <scope>NUCLEOTIDE SEQUENCE</scope>
    <source>
        <strain evidence="1">HKST-UBA79</strain>
    </source>
</reference>
<reference evidence="1" key="2">
    <citation type="journal article" date="2021" name="Microbiome">
        <title>Successional dynamics and alternative stable states in a saline activated sludge microbial community over 9 years.</title>
        <authorList>
            <person name="Wang Y."/>
            <person name="Ye J."/>
            <person name="Ju F."/>
            <person name="Liu L."/>
            <person name="Boyd J.A."/>
            <person name="Deng Y."/>
            <person name="Parks D.H."/>
            <person name="Jiang X."/>
            <person name="Yin X."/>
            <person name="Woodcroft B.J."/>
            <person name="Tyson G.W."/>
            <person name="Hugenholtz P."/>
            <person name="Polz M.F."/>
            <person name="Zhang T."/>
        </authorList>
    </citation>
    <scope>NUCLEOTIDE SEQUENCE</scope>
    <source>
        <strain evidence="1">HKST-UBA79</strain>
    </source>
</reference>
<comment type="caution">
    <text evidence="1">The sequence shown here is derived from an EMBL/GenBank/DDBJ whole genome shotgun (WGS) entry which is preliminary data.</text>
</comment>
<protein>
    <recommendedName>
        <fullName evidence="3">Toxin</fullName>
    </recommendedName>
</protein>
<sequence>MDGQKILNLISSKEVKFTFSPYKNEILTSVKTTEKRHSFIRIIKEIEAGNIIKITSSNNTDDPNHFWLILKVDNYPYVVPAHFDEASNLIVLHTNFPDRRFKKDI</sequence>
<organism evidence="1 2">
    <name type="scientific">candidate division WWE3 bacterium</name>
    <dbReference type="NCBI Taxonomy" id="2053526"/>
    <lineage>
        <taxon>Bacteria</taxon>
        <taxon>Katanobacteria</taxon>
    </lineage>
</organism>
<accession>A0A955ECG3</accession>
<evidence type="ECO:0000313" key="2">
    <source>
        <dbReference type="Proteomes" id="UP000740557"/>
    </source>
</evidence>
<proteinExistence type="predicted"/>
<dbReference type="Proteomes" id="UP000740557">
    <property type="component" value="Unassembled WGS sequence"/>
</dbReference>